<proteinExistence type="predicted"/>
<name>A0A8S1S3C2_9CILI</name>
<accession>A0A8S1S3C2</accession>
<protein>
    <submittedName>
        <fullName evidence="1">Uncharacterized protein</fullName>
    </submittedName>
</protein>
<keyword evidence="2" id="KW-1185">Reference proteome</keyword>
<evidence type="ECO:0000313" key="2">
    <source>
        <dbReference type="Proteomes" id="UP000689195"/>
    </source>
</evidence>
<comment type="caution">
    <text evidence="1">The sequence shown here is derived from an EMBL/GenBank/DDBJ whole genome shotgun (WGS) entry which is preliminary data.</text>
</comment>
<dbReference type="AlphaFoldDB" id="A0A8S1S3C2"/>
<dbReference type="EMBL" id="CAJJDO010000002">
    <property type="protein sequence ID" value="CAD8133364.1"/>
    <property type="molecule type" value="Genomic_DNA"/>
</dbReference>
<reference evidence="1" key="1">
    <citation type="submission" date="2021-01" db="EMBL/GenBank/DDBJ databases">
        <authorList>
            <consortium name="Genoscope - CEA"/>
            <person name="William W."/>
        </authorList>
    </citation>
    <scope>NUCLEOTIDE SEQUENCE</scope>
</reference>
<organism evidence="1 2">
    <name type="scientific">Paramecium pentaurelia</name>
    <dbReference type="NCBI Taxonomy" id="43138"/>
    <lineage>
        <taxon>Eukaryota</taxon>
        <taxon>Sar</taxon>
        <taxon>Alveolata</taxon>
        <taxon>Ciliophora</taxon>
        <taxon>Intramacronucleata</taxon>
        <taxon>Oligohymenophorea</taxon>
        <taxon>Peniculida</taxon>
        <taxon>Parameciidae</taxon>
        <taxon>Paramecium</taxon>
    </lineage>
</organism>
<dbReference type="Proteomes" id="UP000689195">
    <property type="component" value="Unassembled WGS sequence"/>
</dbReference>
<sequence length="268" mass="31471">MEVIIEMSGLDQEESFKTILDDNIELINIGEMIQEAAYYQAFNLSEQFCLQIKDTNKFIGGRSTIIKICLNQNQINPQVLVFHKGLDGQMKMNKGEIIDINFHRQPQTINKEIHNEPQIHQQAQPIVEDIIKKQNNDQQPKGIVIGGDNLTQSQYIKKLEEDLNKANQVNNIDEYDQVGTSNNHLNYHQSQQISYIENYQQSQQLEIQQSSSQMEINNQQNNLQHESLIETQIKKQQRQCTITIWWDPQEQQKYEHLFQQDKIKYKIN</sequence>
<gene>
    <name evidence="1" type="ORF">PPENT_87.1.T0020366</name>
</gene>
<dbReference type="OrthoDB" id="312981at2759"/>
<evidence type="ECO:0000313" key="1">
    <source>
        <dbReference type="EMBL" id="CAD8133364.1"/>
    </source>
</evidence>